<feature type="transmembrane region" description="Helical" evidence="1">
    <location>
        <begin position="140"/>
        <end position="163"/>
    </location>
</feature>
<keyword evidence="1" id="KW-0812">Transmembrane</keyword>
<dbReference type="OrthoDB" id="5667at2759"/>
<evidence type="ECO:0000313" key="2">
    <source>
        <dbReference type="EMBL" id="KAJ8021114.1"/>
    </source>
</evidence>
<name>A0A9Q0YFR4_HOLLE</name>
<sequence>MRSPVQHKSVHNKDFEEGNRRQNVNNSLAGNKQNEDVFFGISYLAKFPSFVLLLFIHCIICYNFVSWAIFLVPYGVSLGFRPDVAVFFSTAGGIGGFWGKVSLLAVFYCDVDNTLVLFVVPAFTFTVGLIGYIFTTNYFLLLASSIISGFSIAFAEGAANAVLPHYICRCHLRQGIAFSYFCTGLFFQTSGILSGEYCTVEFKYVHQISLYTYVCY</sequence>
<dbReference type="Proteomes" id="UP001152320">
    <property type="component" value="Chromosome 22"/>
</dbReference>
<evidence type="ECO:0000256" key="1">
    <source>
        <dbReference type="SAM" id="Phobius"/>
    </source>
</evidence>
<dbReference type="SUPFAM" id="SSF103473">
    <property type="entry name" value="MFS general substrate transporter"/>
    <property type="match status" value="1"/>
</dbReference>
<comment type="caution">
    <text evidence="2">The sequence shown here is derived from an EMBL/GenBank/DDBJ whole genome shotgun (WGS) entry which is preliminary data.</text>
</comment>
<keyword evidence="1" id="KW-1133">Transmembrane helix</keyword>
<dbReference type="InterPro" id="IPR036259">
    <property type="entry name" value="MFS_trans_sf"/>
</dbReference>
<proteinExistence type="predicted"/>
<evidence type="ECO:0000313" key="3">
    <source>
        <dbReference type="Proteomes" id="UP001152320"/>
    </source>
</evidence>
<keyword evidence="1" id="KW-0472">Membrane</keyword>
<dbReference type="AlphaFoldDB" id="A0A9Q0YFR4"/>
<gene>
    <name evidence="2" type="ORF">HOLleu_40888</name>
</gene>
<protein>
    <submittedName>
        <fullName evidence="2">Uncharacterized protein</fullName>
    </submittedName>
</protein>
<dbReference type="EMBL" id="JAIZAY010000022">
    <property type="protein sequence ID" value="KAJ8021114.1"/>
    <property type="molecule type" value="Genomic_DNA"/>
</dbReference>
<organism evidence="2 3">
    <name type="scientific">Holothuria leucospilota</name>
    <name type="common">Black long sea cucumber</name>
    <name type="synonym">Mertensiothuria leucospilota</name>
    <dbReference type="NCBI Taxonomy" id="206669"/>
    <lineage>
        <taxon>Eukaryota</taxon>
        <taxon>Metazoa</taxon>
        <taxon>Echinodermata</taxon>
        <taxon>Eleutherozoa</taxon>
        <taxon>Echinozoa</taxon>
        <taxon>Holothuroidea</taxon>
        <taxon>Aspidochirotacea</taxon>
        <taxon>Aspidochirotida</taxon>
        <taxon>Holothuriidae</taxon>
        <taxon>Holothuria</taxon>
    </lineage>
</organism>
<accession>A0A9Q0YFR4</accession>
<feature type="transmembrane region" description="Helical" evidence="1">
    <location>
        <begin position="50"/>
        <end position="72"/>
    </location>
</feature>
<keyword evidence="3" id="KW-1185">Reference proteome</keyword>
<feature type="transmembrane region" description="Helical" evidence="1">
    <location>
        <begin position="115"/>
        <end position="134"/>
    </location>
</feature>
<feature type="transmembrane region" description="Helical" evidence="1">
    <location>
        <begin position="84"/>
        <end position="108"/>
    </location>
</feature>
<reference evidence="2" key="1">
    <citation type="submission" date="2021-10" db="EMBL/GenBank/DDBJ databases">
        <title>Tropical sea cucumber genome reveals ecological adaptation and Cuvierian tubules defense mechanism.</title>
        <authorList>
            <person name="Chen T."/>
        </authorList>
    </citation>
    <scope>NUCLEOTIDE SEQUENCE</scope>
    <source>
        <strain evidence="2">Nanhai2018</strain>
        <tissue evidence="2">Muscle</tissue>
    </source>
</reference>